<evidence type="ECO:0000313" key="2">
    <source>
        <dbReference type="Proteomes" id="UP000468735"/>
    </source>
</evidence>
<sequence length="120" mass="13463">MSSAERRIDSLGDIPFAGEIAADIVLYSKANQQLARDMASELDISSERARLAILKLKGHPRLAGVNVRARSFLVAYRLKRARDLCRGLSAEVVKFSLQYRREFIEASPPKKDPYKGEVDL</sequence>
<proteinExistence type="predicted"/>
<dbReference type="Proteomes" id="UP000468735">
    <property type="component" value="Unassembled WGS sequence"/>
</dbReference>
<reference evidence="1 2" key="1">
    <citation type="submission" date="2019-09" db="EMBL/GenBank/DDBJ databases">
        <title>Actinomadura physcomitrii sp. nov., a novel actinomycete isolated from moss [Physcomitrium sphaericum (Ludw) Fuernr].</title>
        <authorList>
            <person name="Zhuang X."/>
            <person name="Liu C."/>
        </authorList>
    </citation>
    <scope>NUCLEOTIDE SEQUENCE [LARGE SCALE GENOMIC DNA]</scope>
    <source>
        <strain evidence="1 2">HMC1</strain>
    </source>
</reference>
<accession>A0A6H9Z288</accession>
<dbReference type="AlphaFoldDB" id="A0A6H9Z288"/>
<name>A0A6H9Z288_9ACTN</name>
<dbReference type="OrthoDB" id="3478985at2"/>
<evidence type="ECO:0000313" key="1">
    <source>
        <dbReference type="EMBL" id="KAB2347377.1"/>
    </source>
</evidence>
<gene>
    <name evidence="1" type="ORF">F8566_20405</name>
</gene>
<dbReference type="RefSeq" id="WP_151562159.1">
    <property type="nucleotide sequence ID" value="NZ_WBMT01000009.1"/>
</dbReference>
<keyword evidence="2" id="KW-1185">Reference proteome</keyword>
<protein>
    <submittedName>
        <fullName evidence="1">Uncharacterized protein</fullName>
    </submittedName>
</protein>
<comment type="caution">
    <text evidence="1">The sequence shown here is derived from an EMBL/GenBank/DDBJ whole genome shotgun (WGS) entry which is preliminary data.</text>
</comment>
<dbReference type="EMBL" id="WBMT01000009">
    <property type="protein sequence ID" value="KAB2347377.1"/>
    <property type="molecule type" value="Genomic_DNA"/>
</dbReference>
<organism evidence="1 2">
    <name type="scientific">Actinomadura rudentiformis</name>
    <dbReference type="NCBI Taxonomy" id="359158"/>
    <lineage>
        <taxon>Bacteria</taxon>
        <taxon>Bacillati</taxon>
        <taxon>Actinomycetota</taxon>
        <taxon>Actinomycetes</taxon>
        <taxon>Streptosporangiales</taxon>
        <taxon>Thermomonosporaceae</taxon>
        <taxon>Actinomadura</taxon>
    </lineage>
</organism>